<protein>
    <submittedName>
        <fullName evidence="12">Patellin-4</fullName>
    </submittedName>
</protein>
<dbReference type="InterPro" id="IPR036273">
    <property type="entry name" value="CRAL/TRIO_N_dom_sf"/>
</dbReference>
<evidence type="ECO:0000256" key="1">
    <source>
        <dbReference type="ARBA" id="ARBA00004370"/>
    </source>
</evidence>
<accession>A0AAV9CLS9</accession>
<dbReference type="InterPro" id="IPR056794">
    <property type="entry name" value="PATL1-6_C_GOLD"/>
</dbReference>
<evidence type="ECO:0000259" key="10">
    <source>
        <dbReference type="PROSITE" id="PS50191"/>
    </source>
</evidence>
<dbReference type="Pfam" id="PF03765">
    <property type="entry name" value="CRAL_TRIO_N"/>
    <property type="match status" value="1"/>
</dbReference>
<evidence type="ECO:0000256" key="5">
    <source>
        <dbReference type="ARBA" id="ARBA00022490"/>
    </source>
</evidence>
<evidence type="ECO:0000259" key="11">
    <source>
        <dbReference type="PROSITE" id="PS50866"/>
    </source>
</evidence>
<dbReference type="GO" id="GO:0008289">
    <property type="term" value="F:lipid binding"/>
    <property type="evidence" value="ECO:0007669"/>
    <property type="project" value="UniProtKB-KW"/>
</dbReference>
<dbReference type="PRINTS" id="PR00180">
    <property type="entry name" value="CRETINALDHBP"/>
</dbReference>
<dbReference type="SUPFAM" id="SSF52087">
    <property type="entry name" value="CRAL/TRIO domain"/>
    <property type="match status" value="1"/>
</dbReference>
<keyword evidence="5" id="KW-0963">Cytoplasm</keyword>
<dbReference type="SMART" id="SM00516">
    <property type="entry name" value="SEC14"/>
    <property type="match status" value="1"/>
</dbReference>
<dbReference type="InterPro" id="IPR036598">
    <property type="entry name" value="GOLD_dom_sf"/>
</dbReference>
<keyword evidence="8" id="KW-0472">Membrane</keyword>
<evidence type="ECO:0000256" key="6">
    <source>
        <dbReference type="ARBA" id="ARBA00022618"/>
    </source>
</evidence>
<keyword evidence="6" id="KW-0132">Cell division</keyword>
<dbReference type="PANTHER" id="PTHR45932:SF2">
    <property type="entry name" value="PATELLIN-4"/>
    <property type="match status" value="1"/>
</dbReference>
<dbReference type="Pfam" id="PF00650">
    <property type="entry name" value="CRAL_TRIO"/>
    <property type="match status" value="1"/>
</dbReference>
<dbReference type="AlphaFoldDB" id="A0AAV9CLS9"/>
<comment type="subcellular location">
    <subcellularLocation>
        <location evidence="2">Cytoplasm</location>
    </subcellularLocation>
    <subcellularLocation>
        <location evidence="1">Membrane</location>
    </subcellularLocation>
</comment>
<name>A0AAV9CLS9_ACOCL</name>
<evidence type="ECO:0000256" key="8">
    <source>
        <dbReference type="ARBA" id="ARBA00023136"/>
    </source>
</evidence>
<dbReference type="InterPro" id="IPR001251">
    <property type="entry name" value="CRAL-TRIO_dom"/>
</dbReference>
<dbReference type="InterPro" id="IPR044834">
    <property type="entry name" value="PATL"/>
</dbReference>
<dbReference type="PANTHER" id="PTHR45932">
    <property type="entry name" value="PATELLIN-1"/>
    <property type="match status" value="1"/>
</dbReference>
<evidence type="ECO:0000313" key="13">
    <source>
        <dbReference type="Proteomes" id="UP001180020"/>
    </source>
</evidence>
<evidence type="ECO:0000256" key="3">
    <source>
        <dbReference type="ARBA" id="ARBA00007155"/>
    </source>
</evidence>
<dbReference type="GO" id="GO:0016020">
    <property type="term" value="C:membrane"/>
    <property type="evidence" value="ECO:0007669"/>
    <property type="project" value="UniProtKB-SubCell"/>
</dbReference>
<proteinExistence type="inferred from homology"/>
<sequence>METETPEELRSSENRALQELKTRLEEAILGDRLISHHDDHPSPGRRTHVMNPWFGGSCPVNRSADISLWGVPLLPSKHHEGTDAVLLKFLKAREFKVCEALEMLRRTLRWRREFGIDGILEEAMGPREELERLAYMDGVDREGHPLCYNMYGVMRDRCVLMNAFGTEWERFLRWRVQFMEMGIRKLRFGCGGVGSVVQIIDLKNSAFPVVSELEAATKKVLVILQDNYPELVTRSIFINVSFRYYVYHALLSRLLSQRTRSKFVLARPSKVQETLLKFIAPENVPVRYGGLRRKDDDEFSEPEGGSVLKVTVRGMAVETIEIPIVKAGVTAVWDLIVVGWDVNYKEEFTPDDECSYSILIQKEKKLEDSVRNSFHFSEPGKIILTIDNRSSFKKKTIFYRYTIRATKIPPFVVDI</sequence>
<dbReference type="CDD" id="cd00170">
    <property type="entry name" value="SEC14"/>
    <property type="match status" value="1"/>
</dbReference>
<dbReference type="Gene3D" id="2.60.120.680">
    <property type="entry name" value="GOLD domain"/>
    <property type="match status" value="1"/>
</dbReference>
<dbReference type="GO" id="GO:0005737">
    <property type="term" value="C:cytoplasm"/>
    <property type="evidence" value="ECO:0007669"/>
    <property type="project" value="UniProtKB-SubCell"/>
</dbReference>
<reference evidence="12" key="1">
    <citation type="journal article" date="2023" name="Nat. Commun.">
        <title>Diploid and tetraploid genomes of Acorus and the evolution of monocots.</title>
        <authorList>
            <person name="Ma L."/>
            <person name="Liu K.W."/>
            <person name="Li Z."/>
            <person name="Hsiao Y.Y."/>
            <person name="Qi Y."/>
            <person name="Fu T."/>
            <person name="Tang G.D."/>
            <person name="Zhang D."/>
            <person name="Sun W.H."/>
            <person name="Liu D.K."/>
            <person name="Li Y."/>
            <person name="Chen G.Z."/>
            <person name="Liu X.D."/>
            <person name="Liao X.Y."/>
            <person name="Jiang Y.T."/>
            <person name="Yu X."/>
            <person name="Hao Y."/>
            <person name="Huang J."/>
            <person name="Zhao X.W."/>
            <person name="Ke S."/>
            <person name="Chen Y.Y."/>
            <person name="Wu W.L."/>
            <person name="Hsu J.L."/>
            <person name="Lin Y.F."/>
            <person name="Huang M.D."/>
            <person name="Li C.Y."/>
            <person name="Huang L."/>
            <person name="Wang Z.W."/>
            <person name="Zhao X."/>
            <person name="Zhong W.Y."/>
            <person name="Peng D.H."/>
            <person name="Ahmad S."/>
            <person name="Lan S."/>
            <person name="Zhang J.S."/>
            <person name="Tsai W.C."/>
            <person name="Van de Peer Y."/>
            <person name="Liu Z.J."/>
        </authorList>
    </citation>
    <scope>NUCLEOTIDE SEQUENCE</scope>
    <source>
        <strain evidence="12">CP</strain>
    </source>
</reference>
<evidence type="ECO:0000313" key="12">
    <source>
        <dbReference type="EMBL" id="KAK1289707.1"/>
    </source>
</evidence>
<gene>
    <name evidence="12" type="primary">PATL4</name>
    <name evidence="12" type="ORF">QJS10_CPB18g02065</name>
</gene>
<dbReference type="PROSITE" id="PS50191">
    <property type="entry name" value="CRAL_TRIO"/>
    <property type="match status" value="1"/>
</dbReference>
<keyword evidence="7" id="KW-0446">Lipid-binding</keyword>
<dbReference type="Pfam" id="PF25099">
    <property type="entry name" value="GOLD_PATL1_C"/>
    <property type="match status" value="1"/>
</dbReference>
<keyword evidence="4" id="KW-0813">Transport</keyword>
<dbReference type="InterPro" id="IPR011074">
    <property type="entry name" value="CRAL/TRIO_N_dom"/>
</dbReference>
<organism evidence="12 13">
    <name type="scientific">Acorus calamus</name>
    <name type="common">Sweet flag</name>
    <dbReference type="NCBI Taxonomy" id="4465"/>
    <lineage>
        <taxon>Eukaryota</taxon>
        <taxon>Viridiplantae</taxon>
        <taxon>Streptophyta</taxon>
        <taxon>Embryophyta</taxon>
        <taxon>Tracheophyta</taxon>
        <taxon>Spermatophyta</taxon>
        <taxon>Magnoliopsida</taxon>
        <taxon>Liliopsida</taxon>
        <taxon>Acoraceae</taxon>
        <taxon>Acorus</taxon>
    </lineage>
</organism>
<dbReference type="InterPro" id="IPR009038">
    <property type="entry name" value="GOLD_dom"/>
</dbReference>
<dbReference type="SUPFAM" id="SSF101576">
    <property type="entry name" value="Supernatant protein factor (SPF), C-terminal domain"/>
    <property type="match status" value="1"/>
</dbReference>
<reference evidence="12" key="2">
    <citation type="submission" date="2023-06" db="EMBL/GenBank/DDBJ databases">
        <authorList>
            <person name="Ma L."/>
            <person name="Liu K.-W."/>
            <person name="Li Z."/>
            <person name="Hsiao Y.-Y."/>
            <person name="Qi Y."/>
            <person name="Fu T."/>
            <person name="Tang G."/>
            <person name="Zhang D."/>
            <person name="Sun W.-H."/>
            <person name="Liu D.-K."/>
            <person name="Li Y."/>
            <person name="Chen G.-Z."/>
            <person name="Liu X.-D."/>
            <person name="Liao X.-Y."/>
            <person name="Jiang Y.-T."/>
            <person name="Yu X."/>
            <person name="Hao Y."/>
            <person name="Huang J."/>
            <person name="Zhao X.-W."/>
            <person name="Ke S."/>
            <person name="Chen Y.-Y."/>
            <person name="Wu W.-L."/>
            <person name="Hsu J.-L."/>
            <person name="Lin Y.-F."/>
            <person name="Huang M.-D."/>
            <person name="Li C.-Y."/>
            <person name="Huang L."/>
            <person name="Wang Z.-W."/>
            <person name="Zhao X."/>
            <person name="Zhong W.-Y."/>
            <person name="Peng D.-H."/>
            <person name="Ahmad S."/>
            <person name="Lan S."/>
            <person name="Zhang J.-S."/>
            <person name="Tsai W.-C."/>
            <person name="Van De Peer Y."/>
            <person name="Liu Z.-J."/>
        </authorList>
    </citation>
    <scope>NUCLEOTIDE SEQUENCE</scope>
    <source>
        <strain evidence="12">CP</strain>
        <tissue evidence="12">Leaves</tissue>
    </source>
</reference>
<dbReference type="SMART" id="SM01100">
    <property type="entry name" value="CRAL_TRIO_N"/>
    <property type="match status" value="1"/>
</dbReference>
<keyword evidence="9" id="KW-0131">Cell cycle</keyword>
<dbReference type="SUPFAM" id="SSF46938">
    <property type="entry name" value="CRAL/TRIO N-terminal domain"/>
    <property type="match status" value="1"/>
</dbReference>
<feature type="domain" description="CRAL-TRIO" evidence="10">
    <location>
        <begin position="123"/>
        <end position="296"/>
    </location>
</feature>
<dbReference type="Proteomes" id="UP001180020">
    <property type="component" value="Unassembled WGS sequence"/>
</dbReference>
<evidence type="ECO:0000256" key="4">
    <source>
        <dbReference type="ARBA" id="ARBA00022448"/>
    </source>
</evidence>
<comment type="caution">
    <text evidence="12">The sequence shown here is derived from an EMBL/GenBank/DDBJ whole genome shotgun (WGS) entry which is preliminary data.</text>
</comment>
<dbReference type="InterPro" id="IPR036865">
    <property type="entry name" value="CRAL-TRIO_dom_sf"/>
</dbReference>
<evidence type="ECO:0000256" key="2">
    <source>
        <dbReference type="ARBA" id="ARBA00004496"/>
    </source>
</evidence>
<evidence type="ECO:0000256" key="9">
    <source>
        <dbReference type="ARBA" id="ARBA00023306"/>
    </source>
</evidence>
<feature type="domain" description="GOLD" evidence="11">
    <location>
        <begin position="272"/>
        <end position="403"/>
    </location>
</feature>
<dbReference type="EMBL" id="JAUJYO010000018">
    <property type="protein sequence ID" value="KAK1289707.1"/>
    <property type="molecule type" value="Genomic_DNA"/>
</dbReference>
<keyword evidence="13" id="KW-1185">Reference proteome</keyword>
<evidence type="ECO:0000256" key="7">
    <source>
        <dbReference type="ARBA" id="ARBA00023121"/>
    </source>
</evidence>
<comment type="similarity">
    <text evidence="3">Belongs to the patellin family.</text>
</comment>
<dbReference type="PROSITE" id="PS50866">
    <property type="entry name" value="GOLD"/>
    <property type="match status" value="1"/>
</dbReference>
<dbReference type="Gene3D" id="3.40.525.10">
    <property type="entry name" value="CRAL-TRIO lipid binding domain"/>
    <property type="match status" value="1"/>
</dbReference>
<dbReference type="GO" id="GO:0051301">
    <property type="term" value="P:cell division"/>
    <property type="evidence" value="ECO:0007669"/>
    <property type="project" value="UniProtKB-KW"/>
</dbReference>